<gene>
    <name evidence="4" type="ORF">MGAL_10B058610</name>
</gene>
<comment type="caution">
    <text evidence="4">The sequence shown here is derived from an EMBL/GenBank/DDBJ whole genome shotgun (WGS) entry which is preliminary data.</text>
</comment>
<keyword evidence="1" id="KW-0880">Kelch repeat</keyword>
<dbReference type="Gene3D" id="2.120.10.80">
    <property type="entry name" value="Kelch-type beta propeller"/>
    <property type="match status" value="1"/>
</dbReference>
<dbReference type="InterPro" id="IPR015915">
    <property type="entry name" value="Kelch-typ_b-propeller"/>
</dbReference>
<keyword evidence="5" id="KW-1185">Reference proteome</keyword>
<dbReference type="Proteomes" id="UP000596742">
    <property type="component" value="Unassembled WGS sequence"/>
</dbReference>
<dbReference type="FunFam" id="3.30.710.10:FF:000001">
    <property type="entry name" value="Kelch-like family member 20"/>
    <property type="match status" value="1"/>
</dbReference>
<dbReference type="Pfam" id="PF00651">
    <property type="entry name" value="BTB"/>
    <property type="match status" value="1"/>
</dbReference>
<evidence type="ECO:0000256" key="1">
    <source>
        <dbReference type="ARBA" id="ARBA00022441"/>
    </source>
</evidence>
<dbReference type="FunFam" id="1.25.40.420:FF:000001">
    <property type="entry name" value="Kelch-like family member 12"/>
    <property type="match status" value="1"/>
</dbReference>
<dbReference type="InterPro" id="IPR011333">
    <property type="entry name" value="SKP1/BTB/POZ_sf"/>
</dbReference>
<dbReference type="InterPro" id="IPR011043">
    <property type="entry name" value="Gal_Oxase/kelch_b-propeller"/>
</dbReference>
<dbReference type="PANTHER" id="PTHR45632">
    <property type="entry name" value="LD33804P"/>
    <property type="match status" value="1"/>
</dbReference>
<evidence type="ECO:0000313" key="5">
    <source>
        <dbReference type="Proteomes" id="UP000596742"/>
    </source>
</evidence>
<dbReference type="Gene3D" id="3.30.710.10">
    <property type="entry name" value="Potassium Channel Kv1.1, Chain A"/>
    <property type="match status" value="1"/>
</dbReference>
<dbReference type="Pfam" id="PF01344">
    <property type="entry name" value="Kelch_1"/>
    <property type="match status" value="1"/>
</dbReference>
<proteinExistence type="predicted"/>
<dbReference type="OrthoDB" id="45365at2759"/>
<dbReference type="Gene3D" id="1.25.40.420">
    <property type="match status" value="1"/>
</dbReference>
<dbReference type="EMBL" id="UYJE01000182">
    <property type="protein sequence ID" value="VDH90933.1"/>
    <property type="molecule type" value="Genomic_DNA"/>
</dbReference>
<dbReference type="SMART" id="SM00225">
    <property type="entry name" value="BTB"/>
    <property type="match status" value="1"/>
</dbReference>
<dbReference type="PANTHER" id="PTHR45632:SF3">
    <property type="entry name" value="KELCH-LIKE PROTEIN 32"/>
    <property type="match status" value="1"/>
</dbReference>
<accession>A0A8B6BJE6</accession>
<dbReference type="Pfam" id="PF24681">
    <property type="entry name" value="Kelch_KLHDC2_KLHL20_DRC7"/>
    <property type="match status" value="1"/>
</dbReference>
<reference evidence="4" key="1">
    <citation type="submission" date="2018-11" db="EMBL/GenBank/DDBJ databases">
        <authorList>
            <person name="Alioto T."/>
            <person name="Alioto T."/>
        </authorList>
    </citation>
    <scope>NUCLEOTIDE SEQUENCE</scope>
</reference>
<name>A0A8B6BJE6_MYTGA</name>
<dbReference type="SMART" id="SM00875">
    <property type="entry name" value="BACK"/>
    <property type="match status" value="1"/>
</dbReference>
<dbReference type="InterPro" id="IPR011705">
    <property type="entry name" value="BACK"/>
</dbReference>
<dbReference type="SUPFAM" id="SSF50965">
    <property type="entry name" value="Galactose oxidase, central domain"/>
    <property type="match status" value="1"/>
</dbReference>
<protein>
    <submittedName>
        <fullName evidence="4">Kelch-like protein 2/3</fullName>
    </submittedName>
</protein>
<dbReference type="SUPFAM" id="SSF54695">
    <property type="entry name" value="POZ domain"/>
    <property type="match status" value="1"/>
</dbReference>
<sequence>MRDQISKQQHHHVTYCVLRNQLWNFFVYQQSIKVLFTELLCITEGELENMNTRVRNQSCSLSQDALVLLESLPGLFRSGLLSEYVFREQSHALTVLHGLNEQRKTNTLCDVIICVKDERYPCHRNIMAACSPYFFAMFTGEMRESHEREVRIDGISPDIMEQLIDFAYTADISITQENAQQLLSAANLVQINTIIQACCNFLEGEMDPSNCLGIHCFAEAHICVELSEKARVYVIEHFTDVAKHEEILLLPKEKLIEFISKDDLYVFSEEIVLDAVLKWVKHDQKRRIAELSDVLQFVRLPLVSPYFLFDKLDTEELLMMAPGCRKFLDEAMKYHILKDRRMEMSSPRVVPRRCMAVETIVYITGGEIYNRNYLNCVEGYNLENGTWMKLKDLPFSRCHHCSVVSEDMHLYIAGGCNKEKVVVNNVMRYERYLDKWIKVASLNTPRAKFAMAALDGYIYAIGGFDGTSRLSTVEKYCPKTNKWSFVASLALPTSRIFAVGLNGFLYAAGGDVDPGNSTMVDAFIRYNPVCDVWENLKNMSFSRAVSGLVTLKGKIYAVGGITEGVYSSKDLECYDPDTDVWTCLSPMMESRFDPGVTAFNNQIFVLGGNDGGNSFYSNIESYDTTEDKWKVMASLTLPYGRLKFERRPIKFYWGESFDKCLENIRSLLKDEHSEGRQKIRVQIIFQSEDDVERNIHILNSLKDEINEGLNGLEFIIATKGSVVLIVDILLEMLETDEKVQTTLALFVEKVLERIMTFTAETIDMVLSPIEEYTQWDEAKTIREQVYLDFNIEAQLFETDDTIEEQLGKITDVTFKRSSGSGTNKNMETKGSDNYFKIVALLVEIACSVIWKYMEQHILGSSSFESFLNSKNVKHKLVHVYERLECCDCVSDKIKGERLIAKEQLLVLYKSDETKRIKGHKKYFRGRLTKVCICNYCAKENIDVKVVDITLANYIIKICVKGENGLNEWMTTIQDLRNEIFHLSDIKTLGDDEFGRKWEILQRSILGIAKLIDNEYVNEIKRQIIHTKQLTVIPAYMFNYEILCRDYWRNKCAEFERAQCKEIDKKANALHAKFPEVFTESMKTDFQTTMKTIQNFKTDIDKINILTKVFGSQDTFEVLTDAELEEEDLQSFHVPAYLQLGVPTSWDETRILQYFKDMRLSGTSNENVRILTVYQDDLKMFTEIARSLLRNVELLEKEIYTILSEMLSEVAIDTTQSAEVFVNFTITDDIGNKSSEMIIKDLTKPSSSRKAADPVKDIYDSNFNQICKERHTFLYILFITAFKENIS</sequence>
<dbReference type="Pfam" id="PF07707">
    <property type="entry name" value="BACK"/>
    <property type="match status" value="1"/>
</dbReference>
<evidence type="ECO:0000256" key="2">
    <source>
        <dbReference type="ARBA" id="ARBA00022737"/>
    </source>
</evidence>
<evidence type="ECO:0000313" key="4">
    <source>
        <dbReference type="EMBL" id="VDH90933.1"/>
    </source>
</evidence>
<dbReference type="InterPro" id="IPR006652">
    <property type="entry name" value="Kelch_1"/>
</dbReference>
<keyword evidence="2" id="KW-0677">Repeat</keyword>
<dbReference type="SMART" id="SM00612">
    <property type="entry name" value="Kelch"/>
    <property type="match status" value="6"/>
</dbReference>
<dbReference type="InterPro" id="IPR000210">
    <property type="entry name" value="BTB/POZ_dom"/>
</dbReference>
<organism evidence="4 5">
    <name type="scientific">Mytilus galloprovincialis</name>
    <name type="common">Mediterranean mussel</name>
    <dbReference type="NCBI Taxonomy" id="29158"/>
    <lineage>
        <taxon>Eukaryota</taxon>
        <taxon>Metazoa</taxon>
        <taxon>Spiralia</taxon>
        <taxon>Lophotrochozoa</taxon>
        <taxon>Mollusca</taxon>
        <taxon>Bivalvia</taxon>
        <taxon>Autobranchia</taxon>
        <taxon>Pteriomorphia</taxon>
        <taxon>Mytilida</taxon>
        <taxon>Mytiloidea</taxon>
        <taxon>Mytilidae</taxon>
        <taxon>Mytilinae</taxon>
        <taxon>Mytilus</taxon>
    </lineage>
</organism>
<dbReference type="PROSITE" id="PS50097">
    <property type="entry name" value="BTB"/>
    <property type="match status" value="1"/>
</dbReference>
<feature type="domain" description="BTB" evidence="3">
    <location>
        <begin position="109"/>
        <end position="176"/>
    </location>
</feature>
<evidence type="ECO:0000259" key="3">
    <source>
        <dbReference type="PROSITE" id="PS50097"/>
    </source>
</evidence>